<proteinExistence type="predicted"/>
<reference evidence="2" key="1">
    <citation type="submission" date="2022-11" db="UniProtKB">
        <authorList>
            <consortium name="WormBaseParasite"/>
        </authorList>
    </citation>
    <scope>IDENTIFICATION</scope>
</reference>
<accession>A0AC35FJN2</accession>
<evidence type="ECO:0000313" key="1">
    <source>
        <dbReference type="Proteomes" id="UP000887580"/>
    </source>
</evidence>
<organism evidence="1 2">
    <name type="scientific">Panagrolaimus sp. PS1159</name>
    <dbReference type="NCBI Taxonomy" id="55785"/>
    <lineage>
        <taxon>Eukaryota</taxon>
        <taxon>Metazoa</taxon>
        <taxon>Ecdysozoa</taxon>
        <taxon>Nematoda</taxon>
        <taxon>Chromadorea</taxon>
        <taxon>Rhabditida</taxon>
        <taxon>Tylenchina</taxon>
        <taxon>Panagrolaimomorpha</taxon>
        <taxon>Panagrolaimoidea</taxon>
        <taxon>Panagrolaimidae</taxon>
        <taxon>Panagrolaimus</taxon>
    </lineage>
</organism>
<dbReference type="Proteomes" id="UP000887580">
    <property type="component" value="Unplaced"/>
</dbReference>
<evidence type="ECO:0000313" key="2">
    <source>
        <dbReference type="WBParaSite" id="PS1159_v2.g1807.t1"/>
    </source>
</evidence>
<protein>
    <submittedName>
        <fullName evidence="2">YhhN-like protein</fullName>
    </submittedName>
</protein>
<sequence>MIMLTRTQMIIIYGLTLLLVHASSNGFEKNVPLCYTLPLIVLCVMCLCTQMQLNKKLATIGSFLSLAVGLFYWSLNPQHLTDRSIPFCISDLLYLYTYWNCVKKFWKSLGIVLTVYFVGLIFYCFGDLYRSLPLLVISVAVDLFITCLSIFAAGSLWKNGVQCRKLHNAKVAAFLRFIGLFIELFCGSALMLKLFGKYNYFNQFVIFYYIAQFLRFVSNEQTF</sequence>
<name>A0AC35FJN2_9BILA</name>
<dbReference type="WBParaSite" id="PS1159_v2.g1807.t1">
    <property type="protein sequence ID" value="PS1159_v2.g1807.t1"/>
    <property type="gene ID" value="PS1159_v2.g1807"/>
</dbReference>